<dbReference type="InterPro" id="IPR004095">
    <property type="entry name" value="TGS"/>
</dbReference>
<dbReference type="InterPro" id="IPR006195">
    <property type="entry name" value="aa-tRNA-synth_II"/>
</dbReference>
<accession>A0A967EVJ8</accession>
<dbReference type="GO" id="GO:0000049">
    <property type="term" value="F:tRNA binding"/>
    <property type="evidence" value="ECO:0007669"/>
    <property type="project" value="UniProtKB-KW"/>
</dbReference>
<keyword evidence="6 13" id="KW-0547">Nucleotide-binding</keyword>
<dbReference type="InterPro" id="IPR036621">
    <property type="entry name" value="Anticodon-bd_dom_sf"/>
</dbReference>
<dbReference type="Gene3D" id="3.10.20.30">
    <property type="match status" value="1"/>
</dbReference>
<keyword evidence="7 13" id="KW-0862">Zinc</keyword>
<dbReference type="Gene3D" id="3.30.980.10">
    <property type="entry name" value="Threonyl-trna Synthetase, Chain A, domain 2"/>
    <property type="match status" value="1"/>
</dbReference>
<keyword evidence="9 13" id="KW-0694">RNA-binding</keyword>
<dbReference type="InterPro" id="IPR002314">
    <property type="entry name" value="aa-tRNA-synt_IIb"/>
</dbReference>
<dbReference type="Proteomes" id="UP000761264">
    <property type="component" value="Unassembled WGS sequence"/>
</dbReference>
<reference evidence="16" key="1">
    <citation type="submission" date="2020-03" db="EMBL/GenBank/DDBJ databases">
        <title>Genome of Pelagibius litoralis DSM 21314T.</title>
        <authorList>
            <person name="Wang G."/>
        </authorList>
    </citation>
    <scope>NUCLEOTIDE SEQUENCE</scope>
    <source>
        <strain evidence="16">DSM 21314</strain>
    </source>
</reference>
<dbReference type="SUPFAM" id="SSF55681">
    <property type="entry name" value="Class II aaRS and biotin synthetases"/>
    <property type="match status" value="1"/>
</dbReference>
<dbReference type="FunFam" id="3.30.980.10:FF:000005">
    <property type="entry name" value="Threonyl-tRNA synthetase, mitochondrial"/>
    <property type="match status" value="1"/>
</dbReference>
<protein>
    <recommendedName>
        <fullName evidence="13">Threonine--tRNA ligase</fullName>
        <ecNumber evidence="13">6.1.1.3</ecNumber>
    </recommendedName>
    <alternativeName>
        <fullName evidence="13">Threonyl-tRNA synthetase</fullName>
        <shortName evidence="13">ThrRS</shortName>
    </alternativeName>
</protein>
<dbReference type="InterPro" id="IPR012676">
    <property type="entry name" value="TGS-like"/>
</dbReference>
<dbReference type="FunFam" id="3.30.54.20:FF:000002">
    <property type="entry name" value="Threonine--tRNA ligase"/>
    <property type="match status" value="1"/>
</dbReference>
<feature type="region of interest" description="Catalytic" evidence="13">
    <location>
        <begin position="250"/>
        <end position="541"/>
    </location>
</feature>
<dbReference type="PRINTS" id="PR01047">
    <property type="entry name" value="TRNASYNTHTHR"/>
</dbReference>
<dbReference type="InterPro" id="IPR045864">
    <property type="entry name" value="aa-tRNA-synth_II/BPL/LPL"/>
</dbReference>
<dbReference type="RefSeq" id="WP_167222003.1">
    <property type="nucleotide sequence ID" value="NZ_JAAQPH010000003.1"/>
</dbReference>
<dbReference type="InterPro" id="IPR033728">
    <property type="entry name" value="ThrRS_core"/>
</dbReference>
<dbReference type="CDD" id="cd00771">
    <property type="entry name" value="ThrRS_core"/>
    <property type="match status" value="1"/>
</dbReference>
<keyword evidence="11 13" id="KW-0030">Aminoacyl-tRNA synthetase</keyword>
<comment type="caution">
    <text evidence="16">The sequence shown here is derived from an EMBL/GenBank/DDBJ whole genome shotgun (WGS) entry which is preliminary data.</text>
</comment>
<evidence type="ECO:0000256" key="7">
    <source>
        <dbReference type="ARBA" id="ARBA00022833"/>
    </source>
</evidence>
<feature type="domain" description="TGS" evidence="15">
    <location>
        <begin position="7"/>
        <end position="68"/>
    </location>
</feature>
<dbReference type="EC" id="6.1.1.3" evidence="13"/>
<evidence type="ECO:0000259" key="14">
    <source>
        <dbReference type="PROSITE" id="PS50862"/>
    </source>
</evidence>
<keyword evidence="3 13" id="KW-0820">tRNA-binding</keyword>
<evidence type="ECO:0000256" key="1">
    <source>
        <dbReference type="ARBA" id="ARBA00008226"/>
    </source>
</evidence>
<proteinExistence type="inferred from homology"/>
<evidence type="ECO:0000256" key="13">
    <source>
        <dbReference type="HAMAP-Rule" id="MF_00184"/>
    </source>
</evidence>
<feature type="binding site" evidence="13">
    <location>
        <position position="341"/>
    </location>
    <ligand>
        <name>Zn(2+)</name>
        <dbReference type="ChEBI" id="CHEBI:29105"/>
        <note>catalytic</note>
    </ligand>
</feature>
<evidence type="ECO:0000259" key="15">
    <source>
        <dbReference type="PROSITE" id="PS51880"/>
    </source>
</evidence>
<evidence type="ECO:0000256" key="8">
    <source>
        <dbReference type="ARBA" id="ARBA00022840"/>
    </source>
</evidence>
<dbReference type="GO" id="GO:0005737">
    <property type="term" value="C:cytoplasm"/>
    <property type="evidence" value="ECO:0007669"/>
    <property type="project" value="UniProtKB-SubCell"/>
</dbReference>
<keyword evidence="2 13" id="KW-0963">Cytoplasm</keyword>
<dbReference type="Pfam" id="PF07973">
    <property type="entry name" value="tRNA_SAD"/>
    <property type="match status" value="1"/>
</dbReference>
<dbReference type="InterPro" id="IPR002320">
    <property type="entry name" value="Thr-tRNA-ligase_IIa"/>
</dbReference>
<comment type="subunit">
    <text evidence="13">Homodimer.</text>
</comment>
<feature type="binding site" evidence="13">
    <location>
        <position position="518"/>
    </location>
    <ligand>
        <name>Zn(2+)</name>
        <dbReference type="ChEBI" id="CHEBI:29105"/>
        <note>catalytic</note>
    </ligand>
</feature>
<dbReference type="InterPro" id="IPR018163">
    <property type="entry name" value="Thr/Ala-tRNA-synth_IIc_edit"/>
</dbReference>
<feature type="binding site" evidence="13">
    <location>
        <position position="392"/>
    </location>
    <ligand>
        <name>Zn(2+)</name>
        <dbReference type="ChEBI" id="CHEBI:29105"/>
        <note>catalytic</note>
    </ligand>
</feature>
<comment type="subcellular location">
    <subcellularLocation>
        <location evidence="13">Cytoplasm</location>
    </subcellularLocation>
</comment>
<dbReference type="PANTHER" id="PTHR11451">
    <property type="entry name" value="THREONINE-TRNA LIGASE"/>
    <property type="match status" value="1"/>
</dbReference>
<comment type="catalytic activity">
    <reaction evidence="12 13">
        <text>tRNA(Thr) + L-threonine + ATP = L-threonyl-tRNA(Thr) + AMP + diphosphate + H(+)</text>
        <dbReference type="Rhea" id="RHEA:24624"/>
        <dbReference type="Rhea" id="RHEA-COMP:9670"/>
        <dbReference type="Rhea" id="RHEA-COMP:9704"/>
        <dbReference type="ChEBI" id="CHEBI:15378"/>
        <dbReference type="ChEBI" id="CHEBI:30616"/>
        <dbReference type="ChEBI" id="CHEBI:33019"/>
        <dbReference type="ChEBI" id="CHEBI:57926"/>
        <dbReference type="ChEBI" id="CHEBI:78442"/>
        <dbReference type="ChEBI" id="CHEBI:78534"/>
        <dbReference type="ChEBI" id="CHEBI:456215"/>
        <dbReference type="EC" id="6.1.1.3"/>
    </reaction>
</comment>
<keyword evidence="8 13" id="KW-0067">ATP-binding</keyword>
<dbReference type="EMBL" id="JAAQPH010000003">
    <property type="protein sequence ID" value="NIA67939.1"/>
    <property type="molecule type" value="Genomic_DNA"/>
</dbReference>
<dbReference type="HAMAP" id="MF_00184">
    <property type="entry name" value="Thr_tRNA_synth"/>
    <property type="match status" value="1"/>
</dbReference>
<dbReference type="FunFam" id="3.10.20.30:FF:000005">
    <property type="entry name" value="Threonine--tRNA ligase"/>
    <property type="match status" value="1"/>
</dbReference>
<dbReference type="InterPro" id="IPR004154">
    <property type="entry name" value="Anticodon-bd"/>
</dbReference>
<dbReference type="Gene3D" id="3.40.50.800">
    <property type="entry name" value="Anticodon-binding domain"/>
    <property type="match status" value="1"/>
</dbReference>
<dbReference type="InterPro" id="IPR012947">
    <property type="entry name" value="tRNA_SAD"/>
</dbReference>
<evidence type="ECO:0000256" key="9">
    <source>
        <dbReference type="ARBA" id="ARBA00022884"/>
    </source>
</evidence>
<evidence type="ECO:0000256" key="4">
    <source>
        <dbReference type="ARBA" id="ARBA00022598"/>
    </source>
</evidence>
<dbReference type="FunFam" id="3.30.930.10:FF:000002">
    <property type="entry name" value="Threonine--tRNA ligase"/>
    <property type="match status" value="1"/>
</dbReference>
<dbReference type="NCBIfam" id="TIGR00418">
    <property type="entry name" value="thrS"/>
    <property type="match status" value="1"/>
</dbReference>
<dbReference type="Pfam" id="PF02824">
    <property type="entry name" value="TGS"/>
    <property type="match status" value="1"/>
</dbReference>
<evidence type="ECO:0000256" key="10">
    <source>
        <dbReference type="ARBA" id="ARBA00022917"/>
    </source>
</evidence>
<dbReference type="SUPFAM" id="SSF55186">
    <property type="entry name" value="ThrRS/AlaRS common domain"/>
    <property type="match status" value="1"/>
</dbReference>
<evidence type="ECO:0000256" key="11">
    <source>
        <dbReference type="ARBA" id="ARBA00023146"/>
    </source>
</evidence>
<dbReference type="SUPFAM" id="SSF81271">
    <property type="entry name" value="TGS-like"/>
    <property type="match status" value="1"/>
</dbReference>
<evidence type="ECO:0000313" key="17">
    <source>
        <dbReference type="Proteomes" id="UP000761264"/>
    </source>
</evidence>
<keyword evidence="10 13" id="KW-0648">Protein biosynthesis</keyword>
<evidence type="ECO:0000313" key="16">
    <source>
        <dbReference type="EMBL" id="NIA67939.1"/>
    </source>
</evidence>
<dbReference type="GO" id="GO:0006435">
    <property type="term" value="P:threonyl-tRNA aminoacylation"/>
    <property type="evidence" value="ECO:0007669"/>
    <property type="project" value="UniProtKB-UniRule"/>
</dbReference>
<keyword evidence="17" id="KW-1185">Reference proteome</keyword>
<dbReference type="PANTHER" id="PTHR11451:SF44">
    <property type="entry name" value="THREONINE--TRNA LIGASE, CHLOROPLASTIC_MITOCHONDRIAL 2"/>
    <property type="match status" value="1"/>
</dbReference>
<comment type="cofactor">
    <cofactor evidence="13">
        <name>Zn(2+)</name>
        <dbReference type="ChEBI" id="CHEBI:29105"/>
    </cofactor>
    <text evidence="13">Binds 1 zinc ion per subunit.</text>
</comment>
<gene>
    <name evidence="13 16" type="primary">thrS</name>
    <name evidence="16" type="ORF">HBA54_04980</name>
</gene>
<dbReference type="GO" id="GO:0004829">
    <property type="term" value="F:threonine-tRNA ligase activity"/>
    <property type="evidence" value="ECO:0007669"/>
    <property type="project" value="UniProtKB-UniRule"/>
</dbReference>
<evidence type="ECO:0000256" key="12">
    <source>
        <dbReference type="ARBA" id="ARBA00049515"/>
    </source>
</evidence>
<dbReference type="Gene3D" id="3.30.54.20">
    <property type="match status" value="1"/>
</dbReference>
<dbReference type="CDD" id="cd00860">
    <property type="entry name" value="ThrRS_anticodon"/>
    <property type="match status" value="1"/>
</dbReference>
<sequence length="650" mass="72656">MDLTEEKQVSITLPDGSARAYAGPVTGAEVAASIGPGLAKAALAVKVGGVLKDLSAPIAEDAAIEIVTAGHEDSLELLRHDCAHVLAEAVQELYPDTQVTFGPAIENGFYYDFARAVPFTPEDLAAIEKRMHEIVDRDETITREVWERDDAIRHFSKIGEKYKAEHIETLARDAEISIYRQGDWLDLCIGPHLPSTRKLGHAFKLTKVSGAYWRGDAKNEQLQRVYGTCWETEKQLKAYLTMVEEAEKRDHRRLGREMNLFHLQEEAVGSVFWHPKGWTLYRTVEAYMRRRQAAAGYVEVKTPQLIDRSLWEASGHWEKFHEHMFIAESEDRVLAVKPMNCPGHVQIFKQGITSYRDLPLRMAEFGSCHRNEPSGALHGLMRVRAFTQDDGHIFSMPEQINSETVIFCDLLQSIYRDFGFDELVVKFSDRPPVRAGDDATWDRAEAALKNAVEEAGLTYSLNPGEGAFYGPKLEFVLRDAIGRDWQCGTFQVDFVVPERLGASYVGEDGEKHRPVMLHRAILGSFERFLAILIEQHAGRFPLWLAPLQVVVATITSDADDYASQVKEKLAAAGIRVEADLRNEKINYKVREHSLAKVPVLAVVGRREAEEGKVALRRLGSKEQENLALDDAVARIEAEAAGPGASAQPAS</sequence>
<dbReference type="GO" id="GO:0046872">
    <property type="term" value="F:metal ion binding"/>
    <property type="evidence" value="ECO:0007669"/>
    <property type="project" value="UniProtKB-KW"/>
</dbReference>
<dbReference type="PROSITE" id="PS51880">
    <property type="entry name" value="TGS"/>
    <property type="match status" value="1"/>
</dbReference>
<organism evidence="16 17">
    <name type="scientific">Pelagibius litoralis</name>
    <dbReference type="NCBI Taxonomy" id="374515"/>
    <lineage>
        <taxon>Bacteria</taxon>
        <taxon>Pseudomonadati</taxon>
        <taxon>Pseudomonadota</taxon>
        <taxon>Alphaproteobacteria</taxon>
        <taxon>Rhodospirillales</taxon>
        <taxon>Rhodovibrionaceae</taxon>
        <taxon>Pelagibius</taxon>
    </lineage>
</organism>
<dbReference type="Pfam" id="PF00587">
    <property type="entry name" value="tRNA-synt_2b"/>
    <property type="match status" value="1"/>
</dbReference>
<dbReference type="Gene3D" id="3.30.930.10">
    <property type="entry name" value="Bira Bifunctional Protein, Domain 2"/>
    <property type="match status" value="1"/>
</dbReference>
<dbReference type="GO" id="GO:0005524">
    <property type="term" value="F:ATP binding"/>
    <property type="evidence" value="ECO:0007669"/>
    <property type="project" value="UniProtKB-UniRule"/>
</dbReference>
<dbReference type="SUPFAM" id="SSF52954">
    <property type="entry name" value="Class II aaRS ABD-related"/>
    <property type="match status" value="1"/>
</dbReference>
<comment type="similarity">
    <text evidence="1 13">Belongs to the class-II aminoacyl-tRNA synthetase family.</text>
</comment>
<dbReference type="InterPro" id="IPR012675">
    <property type="entry name" value="Beta-grasp_dom_sf"/>
</dbReference>
<dbReference type="CDD" id="cd01667">
    <property type="entry name" value="TGS_ThrRS"/>
    <property type="match status" value="1"/>
</dbReference>
<dbReference type="SMART" id="SM00863">
    <property type="entry name" value="tRNA_SAD"/>
    <property type="match status" value="1"/>
</dbReference>
<evidence type="ECO:0000256" key="2">
    <source>
        <dbReference type="ARBA" id="ARBA00022490"/>
    </source>
</evidence>
<dbReference type="Pfam" id="PF03129">
    <property type="entry name" value="HGTP_anticodon"/>
    <property type="match status" value="1"/>
</dbReference>
<dbReference type="FunFam" id="3.40.50.800:FF:000001">
    <property type="entry name" value="Threonine--tRNA ligase"/>
    <property type="match status" value="1"/>
</dbReference>
<evidence type="ECO:0000256" key="3">
    <source>
        <dbReference type="ARBA" id="ARBA00022555"/>
    </source>
</evidence>
<dbReference type="InterPro" id="IPR047246">
    <property type="entry name" value="ThrRS_anticodon"/>
</dbReference>
<evidence type="ECO:0000256" key="5">
    <source>
        <dbReference type="ARBA" id="ARBA00022723"/>
    </source>
</evidence>
<evidence type="ECO:0000256" key="6">
    <source>
        <dbReference type="ARBA" id="ARBA00022741"/>
    </source>
</evidence>
<dbReference type="PROSITE" id="PS50862">
    <property type="entry name" value="AA_TRNA_LIGASE_II"/>
    <property type="match status" value="1"/>
</dbReference>
<feature type="domain" description="Aminoacyl-transfer RNA synthetases class-II family profile" evidence="14">
    <location>
        <begin position="269"/>
        <end position="541"/>
    </location>
</feature>
<keyword evidence="4 13" id="KW-0436">Ligase</keyword>
<dbReference type="AlphaFoldDB" id="A0A967EVJ8"/>
<keyword evidence="5 13" id="KW-0479">Metal-binding</keyword>
<name>A0A967EVJ8_9PROT</name>